<evidence type="ECO:0000256" key="7">
    <source>
        <dbReference type="ARBA" id="ARBA00022840"/>
    </source>
</evidence>
<evidence type="ECO:0000259" key="14">
    <source>
        <dbReference type="PROSITE" id="PS51199"/>
    </source>
</evidence>
<dbReference type="Gene3D" id="1.10.860.10">
    <property type="entry name" value="DNAb Helicase, Chain A"/>
    <property type="match status" value="1"/>
</dbReference>
<evidence type="ECO:0000313" key="15">
    <source>
        <dbReference type="EMBL" id="OGL78880.1"/>
    </source>
</evidence>
<feature type="domain" description="SF4 helicase" evidence="14">
    <location>
        <begin position="178"/>
        <end position="453"/>
    </location>
</feature>
<keyword evidence="7 12" id="KW-0067">ATP-binding</keyword>
<evidence type="ECO:0000256" key="8">
    <source>
        <dbReference type="ARBA" id="ARBA00023125"/>
    </source>
</evidence>
<evidence type="ECO:0000256" key="12">
    <source>
        <dbReference type="RuleBase" id="RU362085"/>
    </source>
</evidence>
<dbReference type="EC" id="5.6.2.3" evidence="11 12"/>
<dbReference type="GO" id="GO:0043139">
    <property type="term" value="F:5'-3' DNA helicase activity"/>
    <property type="evidence" value="ECO:0007669"/>
    <property type="project" value="UniProtKB-EC"/>
</dbReference>
<comment type="similarity">
    <text evidence="1 12">Belongs to the helicase family. DnaB subfamily.</text>
</comment>
<dbReference type="InterPro" id="IPR007694">
    <property type="entry name" value="DNA_helicase_DnaB-like_C"/>
</dbReference>
<dbReference type="InterPro" id="IPR027417">
    <property type="entry name" value="P-loop_NTPase"/>
</dbReference>
<dbReference type="SUPFAM" id="SSF48024">
    <property type="entry name" value="N-terminal domain of DnaB helicase"/>
    <property type="match status" value="1"/>
</dbReference>
<dbReference type="AlphaFoldDB" id="A0A1F7UKR7"/>
<evidence type="ECO:0000256" key="10">
    <source>
        <dbReference type="ARBA" id="ARBA00048954"/>
    </source>
</evidence>
<dbReference type="InterPro" id="IPR007692">
    <property type="entry name" value="DNA_helicase_DnaB"/>
</dbReference>
<keyword evidence="4 12" id="KW-0547">Nucleotide-binding</keyword>
<sequence length="486" mass="54118">MPSDLERVPPQNLEAEQSLLGSLLLDKDAVLKIADRLSPNDFYSDHHRVIYEAMQDLYRRHEPIDLLSLSNSLQERGELERIGGRTYLVHLSNAVPTSSHVAHYANIVTKKATLRRLLRAASDISALGYEEAEDVEVTLDSAEQKLFSVSSQFLKTAFTPIKEVLADAFDRIDELHRDQGKIRGTATNFTDLDRCLGGLQRSDLVVLAARPSCGKTSLALDIARHAAKNKTPVGLFSLEMSKEQVVDRLISAEANVNLWNLRNGRLSTEGTNDDFARIGHALGTLSEVPIFIDDSANLNIMEIRTKARRLQMEQGLGLLIVDYLQLMESRTSDPNNRVQEVAQITRGLKSIARELNIPVLALSQLSRQVEMSKPAIPKLAHLRESGSIEQDADVVMFIYRKAADKNYRTDDLPPEERHIAEIHIAKHRNGPTGMVKLYFDENRASFRNLSKQDLPAIPAARMSPALGVPPVRPLPPAGQALPQTPF</sequence>
<organism evidence="15 16">
    <name type="scientific">Candidatus Uhrbacteria bacterium RIFCSPHIGHO2_12_FULL_60_25</name>
    <dbReference type="NCBI Taxonomy" id="1802399"/>
    <lineage>
        <taxon>Bacteria</taxon>
        <taxon>Candidatus Uhriibacteriota</taxon>
    </lineage>
</organism>
<evidence type="ECO:0000256" key="1">
    <source>
        <dbReference type="ARBA" id="ARBA00008428"/>
    </source>
</evidence>
<evidence type="ECO:0000256" key="13">
    <source>
        <dbReference type="SAM" id="MobiDB-lite"/>
    </source>
</evidence>
<dbReference type="CDD" id="cd00984">
    <property type="entry name" value="DnaB_C"/>
    <property type="match status" value="1"/>
</dbReference>
<dbReference type="EMBL" id="MGEH01000022">
    <property type="protein sequence ID" value="OGL78880.1"/>
    <property type="molecule type" value="Genomic_DNA"/>
</dbReference>
<evidence type="ECO:0000256" key="2">
    <source>
        <dbReference type="ARBA" id="ARBA00022515"/>
    </source>
</evidence>
<keyword evidence="6 12" id="KW-0347">Helicase</keyword>
<evidence type="ECO:0000256" key="6">
    <source>
        <dbReference type="ARBA" id="ARBA00022806"/>
    </source>
</evidence>
<name>A0A1F7UKR7_9BACT</name>
<comment type="function">
    <text evidence="12">The main replicative DNA helicase, it participates in initiation and elongation during chromosome replication. Travels ahead of the DNA replisome, separating dsDNA into templates for DNA synthesis. A processive ATP-dependent 5'-3' DNA helicase it has DNA-dependent ATPase activity.</text>
</comment>
<dbReference type="Pfam" id="PF00772">
    <property type="entry name" value="DnaB"/>
    <property type="match status" value="1"/>
</dbReference>
<dbReference type="InterPro" id="IPR036185">
    <property type="entry name" value="DNA_heli_DnaB-like_N_sf"/>
</dbReference>
<dbReference type="NCBIfam" id="TIGR00665">
    <property type="entry name" value="DnaB"/>
    <property type="match status" value="1"/>
</dbReference>
<keyword evidence="9" id="KW-0413">Isomerase</keyword>
<feature type="region of interest" description="Disordered" evidence="13">
    <location>
        <begin position="465"/>
        <end position="486"/>
    </location>
</feature>
<dbReference type="STRING" id="1802399.A3E39_03560"/>
<dbReference type="SMART" id="SM00382">
    <property type="entry name" value="AAA"/>
    <property type="match status" value="1"/>
</dbReference>
<dbReference type="InterPro" id="IPR016136">
    <property type="entry name" value="DNA_helicase_N/primase_C"/>
</dbReference>
<dbReference type="InterPro" id="IPR003593">
    <property type="entry name" value="AAA+_ATPase"/>
</dbReference>
<dbReference type="FunFam" id="1.10.860.10:FF:000001">
    <property type="entry name" value="Replicative DNA helicase"/>
    <property type="match status" value="1"/>
</dbReference>
<evidence type="ECO:0000256" key="4">
    <source>
        <dbReference type="ARBA" id="ARBA00022741"/>
    </source>
</evidence>
<evidence type="ECO:0000313" key="16">
    <source>
        <dbReference type="Proteomes" id="UP000176603"/>
    </source>
</evidence>
<reference evidence="15 16" key="1">
    <citation type="journal article" date="2016" name="Nat. Commun.">
        <title>Thousands of microbial genomes shed light on interconnected biogeochemical processes in an aquifer system.</title>
        <authorList>
            <person name="Anantharaman K."/>
            <person name="Brown C.T."/>
            <person name="Hug L.A."/>
            <person name="Sharon I."/>
            <person name="Castelle C.J."/>
            <person name="Probst A.J."/>
            <person name="Thomas B.C."/>
            <person name="Singh A."/>
            <person name="Wilkins M.J."/>
            <person name="Karaoz U."/>
            <person name="Brodie E.L."/>
            <person name="Williams K.H."/>
            <person name="Hubbard S.S."/>
            <person name="Banfield J.F."/>
        </authorList>
    </citation>
    <scope>NUCLEOTIDE SEQUENCE [LARGE SCALE GENOMIC DNA]</scope>
</reference>
<proteinExistence type="inferred from homology"/>
<dbReference type="GO" id="GO:0003677">
    <property type="term" value="F:DNA binding"/>
    <property type="evidence" value="ECO:0007669"/>
    <property type="project" value="UniProtKB-UniRule"/>
</dbReference>
<dbReference type="GO" id="GO:0016887">
    <property type="term" value="F:ATP hydrolysis activity"/>
    <property type="evidence" value="ECO:0007669"/>
    <property type="project" value="RHEA"/>
</dbReference>
<dbReference type="GO" id="GO:0006269">
    <property type="term" value="P:DNA replication, synthesis of primer"/>
    <property type="evidence" value="ECO:0007669"/>
    <property type="project" value="UniProtKB-UniRule"/>
</dbReference>
<dbReference type="Gene3D" id="3.40.50.300">
    <property type="entry name" value="P-loop containing nucleotide triphosphate hydrolases"/>
    <property type="match status" value="1"/>
</dbReference>
<dbReference type="InterPro" id="IPR007693">
    <property type="entry name" value="DNA_helicase_DnaB-like_N"/>
</dbReference>
<dbReference type="Pfam" id="PF03796">
    <property type="entry name" value="DnaB_C"/>
    <property type="match status" value="1"/>
</dbReference>
<keyword evidence="3 12" id="KW-0235">DNA replication</keyword>
<dbReference type="PANTHER" id="PTHR30153:SF2">
    <property type="entry name" value="REPLICATIVE DNA HELICASE"/>
    <property type="match status" value="1"/>
</dbReference>
<dbReference type="PROSITE" id="PS51199">
    <property type="entry name" value="SF4_HELICASE"/>
    <property type="match status" value="1"/>
</dbReference>
<evidence type="ECO:0000256" key="3">
    <source>
        <dbReference type="ARBA" id="ARBA00022705"/>
    </source>
</evidence>
<dbReference type="GO" id="GO:1990077">
    <property type="term" value="C:primosome complex"/>
    <property type="evidence" value="ECO:0007669"/>
    <property type="project" value="UniProtKB-UniRule"/>
</dbReference>
<comment type="catalytic activity">
    <reaction evidence="10 12">
        <text>ATP + H2O = ADP + phosphate + H(+)</text>
        <dbReference type="Rhea" id="RHEA:13065"/>
        <dbReference type="ChEBI" id="CHEBI:15377"/>
        <dbReference type="ChEBI" id="CHEBI:15378"/>
        <dbReference type="ChEBI" id="CHEBI:30616"/>
        <dbReference type="ChEBI" id="CHEBI:43474"/>
        <dbReference type="ChEBI" id="CHEBI:456216"/>
        <dbReference type="EC" id="5.6.2.3"/>
    </reaction>
</comment>
<evidence type="ECO:0000256" key="9">
    <source>
        <dbReference type="ARBA" id="ARBA00023235"/>
    </source>
</evidence>
<dbReference type="Proteomes" id="UP000176603">
    <property type="component" value="Unassembled WGS sequence"/>
</dbReference>
<keyword evidence="2 12" id="KW-0639">Primosome</keyword>
<dbReference type="GO" id="GO:0005524">
    <property type="term" value="F:ATP binding"/>
    <property type="evidence" value="ECO:0007669"/>
    <property type="project" value="UniProtKB-UniRule"/>
</dbReference>
<dbReference type="PANTHER" id="PTHR30153">
    <property type="entry name" value="REPLICATIVE DNA HELICASE DNAB"/>
    <property type="match status" value="1"/>
</dbReference>
<keyword evidence="5 12" id="KW-0378">Hydrolase</keyword>
<dbReference type="GO" id="GO:0005829">
    <property type="term" value="C:cytosol"/>
    <property type="evidence" value="ECO:0007669"/>
    <property type="project" value="TreeGrafter"/>
</dbReference>
<dbReference type="SUPFAM" id="SSF52540">
    <property type="entry name" value="P-loop containing nucleoside triphosphate hydrolases"/>
    <property type="match status" value="1"/>
</dbReference>
<evidence type="ECO:0000256" key="11">
    <source>
        <dbReference type="NCBIfam" id="TIGR00665"/>
    </source>
</evidence>
<keyword evidence="8 12" id="KW-0238">DNA-binding</keyword>
<comment type="caution">
    <text evidence="15">The sequence shown here is derived from an EMBL/GenBank/DDBJ whole genome shotgun (WGS) entry which is preliminary data.</text>
</comment>
<protein>
    <recommendedName>
        <fullName evidence="11 12">Replicative DNA helicase</fullName>
        <ecNumber evidence="11 12">5.6.2.3</ecNumber>
    </recommendedName>
</protein>
<evidence type="ECO:0000256" key="5">
    <source>
        <dbReference type="ARBA" id="ARBA00022801"/>
    </source>
</evidence>
<gene>
    <name evidence="15" type="ORF">A3E39_03560</name>
</gene>
<accession>A0A1F7UKR7</accession>